<comment type="similarity">
    <text evidence="2">Belongs to the asparagine synthetase family.</text>
</comment>
<keyword evidence="6" id="KW-0061">Asparagine biosynthesis</keyword>
<evidence type="ECO:0000256" key="6">
    <source>
        <dbReference type="ARBA" id="ARBA00022888"/>
    </source>
</evidence>
<accession>A0ABV3BCT4</accession>
<name>A0ABV3BCT4_9ACTN</name>
<evidence type="ECO:0000313" key="10">
    <source>
        <dbReference type="EMBL" id="MEU6807268.1"/>
    </source>
</evidence>
<dbReference type="PANTHER" id="PTHR43284:SF1">
    <property type="entry name" value="ASPARAGINE SYNTHETASE"/>
    <property type="match status" value="1"/>
</dbReference>
<keyword evidence="7" id="KW-0315">Glutamine amidotransferase</keyword>
<keyword evidence="11" id="KW-1185">Reference proteome</keyword>
<dbReference type="NCBIfam" id="TIGR03104">
    <property type="entry name" value="trio_amidotrans"/>
    <property type="match status" value="1"/>
</dbReference>
<dbReference type="PANTHER" id="PTHR43284">
    <property type="entry name" value="ASPARAGINE SYNTHETASE (GLUTAMINE-HYDROLYZING)"/>
    <property type="match status" value="1"/>
</dbReference>
<comment type="caution">
    <text evidence="10">The sequence shown here is derived from an EMBL/GenBank/DDBJ whole genome shotgun (WGS) entry which is preliminary data.</text>
</comment>
<dbReference type="InterPro" id="IPR051786">
    <property type="entry name" value="ASN_synthetase/amidase"/>
</dbReference>
<evidence type="ECO:0000256" key="5">
    <source>
        <dbReference type="ARBA" id="ARBA00022840"/>
    </source>
</evidence>
<keyword evidence="6" id="KW-0028">Amino-acid biosynthesis</keyword>
<dbReference type="InterPro" id="IPR014729">
    <property type="entry name" value="Rossmann-like_a/b/a_fold"/>
</dbReference>
<keyword evidence="4" id="KW-0547">Nucleotide-binding</keyword>
<dbReference type="Pfam" id="PF13537">
    <property type="entry name" value="GATase_7"/>
    <property type="match status" value="1"/>
</dbReference>
<feature type="domain" description="Glutamine amidotransferase type-2" evidence="9">
    <location>
        <begin position="2"/>
        <end position="214"/>
    </location>
</feature>
<dbReference type="CDD" id="cd00712">
    <property type="entry name" value="AsnB"/>
    <property type="match status" value="1"/>
</dbReference>
<dbReference type="InterPro" id="IPR033738">
    <property type="entry name" value="AsnB_N"/>
</dbReference>
<organism evidence="10 11">
    <name type="scientific">Streptomyces neyagawaensis</name>
    <dbReference type="NCBI Taxonomy" id="42238"/>
    <lineage>
        <taxon>Bacteria</taxon>
        <taxon>Bacillati</taxon>
        <taxon>Actinomycetota</taxon>
        <taxon>Actinomycetes</taxon>
        <taxon>Kitasatosporales</taxon>
        <taxon>Streptomycetaceae</taxon>
        <taxon>Streptomyces</taxon>
    </lineage>
</organism>
<evidence type="ECO:0000256" key="4">
    <source>
        <dbReference type="ARBA" id="ARBA00022741"/>
    </source>
</evidence>
<reference evidence="10 11" key="1">
    <citation type="submission" date="2024-06" db="EMBL/GenBank/DDBJ databases">
        <title>The Natural Products Discovery Center: Release of the First 8490 Sequenced Strains for Exploring Actinobacteria Biosynthetic Diversity.</title>
        <authorList>
            <person name="Kalkreuter E."/>
            <person name="Kautsar S.A."/>
            <person name="Yang D."/>
            <person name="Bader C.D."/>
            <person name="Teijaro C.N."/>
            <person name="Fluegel L."/>
            <person name="Davis C.M."/>
            <person name="Simpson J.R."/>
            <person name="Lauterbach L."/>
            <person name="Steele A.D."/>
            <person name="Gui C."/>
            <person name="Meng S."/>
            <person name="Li G."/>
            <person name="Viehrig K."/>
            <person name="Ye F."/>
            <person name="Su P."/>
            <person name="Kiefer A.F."/>
            <person name="Nichols A."/>
            <person name="Cepeda A.J."/>
            <person name="Yan W."/>
            <person name="Fan B."/>
            <person name="Jiang Y."/>
            <person name="Adhikari A."/>
            <person name="Zheng C.-J."/>
            <person name="Schuster L."/>
            <person name="Cowan T.M."/>
            <person name="Smanski M.J."/>
            <person name="Chevrette M.G."/>
            <person name="De Carvalho L.P.S."/>
            <person name="Shen B."/>
        </authorList>
    </citation>
    <scope>NUCLEOTIDE SEQUENCE [LARGE SCALE GENOMIC DNA]</scope>
    <source>
        <strain evidence="10 11">NPDC046851</strain>
    </source>
</reference>
<sequence>MCGLSGEIRFDGGRPDLAAVERMTDRLAARGPDGRGVWSQGAVALGHRRLKIIDLSECGAQPMADSAGRITGVFNGCVYNYKELREELRGLGHRFFSDSDTEVVLKAYQQWGTDCVDHFYGMFAFVIVDQDTGRVVLGRDRLGIKPLYLARSPGRLRFASSLPALLAGGGVDTSLDPVALHQYMSWHATVAAPRTILSGVRKLPAATVRVVEPDGRERDIRYWQPSYSRVPEHAGLGADDWRDAVLDALRTAVRRRMVADVPVGVLLSGGLDSSLIVALLADEGQTDLATFSVGFESEGGVEGDEFHYSDLVARHFGTDHHQLMVPSDRVSTALDAAVEAMSEPMISHDVVAFHLLSEQVAKEVKVVQSGQGADEVFAGYHWYPDMAAVPRERAPEAYVETYFDRSHGDLTGIVRPHMLPEHDVSGRFVREHMARPGAETALDAALRLDA</sequence>
<evidence type="ECO:0000256" key="2">
    <source>
        <dbReference type="ARBA" id="ARBA00005752"/>
    </source>
</evidence>
<evidence type="ECO:0000256" key="1">
    <source>
        <dbReference type="ARBA" id="ARBA00005187"/>
    </source>
</evidence>
<dbReference type="CDD" id="cd01991">
    <property type="entry name" value="Asn_synthase_B_C"/>
    <property type="match status" value="1"/>
</dbReference>
<protein>
    <recommendedName>
        <fullName evidence="3">asparagine synthase (glutamine-hydrolyzing)</fullName>
        <ecNumber evidence="3">6.3.5.4</ecNumber>
    </recommendedName>
</protein>
<evidence type="ECO:0000256" key="3">
    <source>
        <dbReference type="ARBA" id="ARBA00012737"/>
    </source>
</evidence>
<proteinExistence type="inferred from homology"/>
<dbReference type="Gene3D" id="3.40.50.620">
    <property type="entry name" value="HUPs"/>
    <property type="match status" value="1"/>
</dbReference>
<dbReference type="InterPro" id="IPR029055">
    <property type="entry name" value="Ntn_hydrolases_N"/>
</dbReference>
<comment type="pathway">
    <text evidence="1">Amino-acid biosynthesis; L-asparagine biosynthesis; L-asparagine from L-aspartate (L-Gln route): step 1/1.</text>
</comment>
<dbReference type="EMBL" id="JBEYXT010000507">
    <property type="protein sequence ID" value="MEU6807268.1"/>
    <property type="molecule type" value="Genomic_DNA"/>
</dbReference>
<dbReference type="InterPro" id="IPR001962">
    <property type="entry name" value="Asn_synthase"/>
</dbReference>
<gene>
    <name evidence="10" type="ORF">ABZ931_40915</name>
</gene>
<feature type="non-terminal residue" evidence="10">
    <location>
        <position position="450"/>
    </location>
</feature>
<dbReference type="InterPro" id="IPR017932">
    <property type="entry name" value="GATase_2_dom"/>
</dbReference>
<dbReference type="SUPFAM" id="SSF56235">
    <property type="entry name" value="N-terminal nucleophile aminohydrolases (Ntn hydrolases)"/>
    <property type="match status" value="1"/>
</dbReference>
<dbReference type="Gene3D" id="3.60.20.10">
    <property type="entry name" value="Glutamine Phosphoribosylpyrophosphate, subunit 1, domain 1"/>
    <property type="match status" value="1"/>
</dbReference>
<dbReference type="Proteomes" id="UP001551189">
    <property type="component" value="Unassembled WGS sequence"/>
</dbReference>
<dbReference type="InterPro" id="IPR017535">
    <property type="entry name" value="Asparagine_synth"/>
</dbReference>
<dbReference type="RefSeq" id="WP_359703477.1">
    <property type="nucleotide sequence ID" value="NZ_JBEYXT010000507.1"/>
</dbReference>
<dbReference type="SUPFAM" id="SSF52402">
    <property type="entry name" value="Adenine nucleotide alpha hydrolases-like"/>
    <property type="match status" value="1"/>
</dbReference>
<evidence type="ECO:0000256" key="8">
    <source>
        <dbReference type="ARBA" id="ARBA00048741"/>
    </source>
</evidence>
<dbReference type="InterPro" id="IPR006426">
    <property type="entry name" value="Asn_synth_AEB"/>
</dbReference>
<dbReference type="Pfam" id="PF00733">
    <property type="entry name" value="Asn_synthase"/>
    <property type="match status" value="1"/>
</dbReference>
<dbReference type="EC" id="6.3.5.4" evidence="3"/>
<comment type="catalytic activity">
    <reaction evidence="8">
        <text>L-aspartate + L-glutamine + ATP + H2O = L-asparagine + L-glutamate + AMP + diphosphate + H(+)</text>
        <dbReference type="Rhea" id="RHEA:12228"/>
        <dbReference type="ChEBI" id="CHEBI:15377"/>
        <dbReference type="ChEBI" id="CHEBI:15378"/>
        <dbReference type="ChEBI" id="CHEBI:29985"/>
        <dbReference type="ChEBI" id="CHEBI:29991"/>
        <dbReference type="ChEBI" id="CHEBI:30616"/>
        <dbReference type="ChEBI" id="CHEBI:33019"/>
        <dbReference type="ChEBI" id="CHEBI:58048"/>
        <dbReference type="ChEBI" id="CHEBI:58359"/>
        <dbReference type="ChEBI" id="CHEBI:456215"/>
        <dbReference type="EC" id="6.3.5.4"/>
    </reaction>
</comment>
<evidence type="ECO:0000256" key="7">
    <source>
        <dbReference type="ARBA" id="ARBA00022962"/>
    </source>
</evidence>
<keyword evidence="5" id="KW-0067">ATP-binding</keyword>
<evidence type="ECO:0000259" key="9">
    <source>
        <dbReference type="PROSITE" id="PS51278"/>
    </source>
</evidence>
<dbReference type="PROSITE" id="PS51278">
    <property type="entry name" value="GATASE_TYPE_2"/>
    <property type="match status" value="1"/>
</dbReference>
<evidence type="ECO:0000313" key="11">
    <source>
        <dbReference type="Proteomes" id="UP001551189"/>
    </source>
</evidence>
<dbReference type="PIRSF" id="PIRSF001589">
    <property type="entry name" value="Asn_synthetase_glu-h"/>
    <property type="match status" value="1"/>
</dbReference>
<dbReference type="NCBIfam" id="TIGR01536">
    <property type="entry name" value="asn_synth_AEB"/>
    <property type="match status" value="1"/>
</dbReference>